<dbReference type="STRING" id="1602171.ST44_06415"/>
<dbReference type="EMBL" id="JXQK01000053">
    <property type="protein sequence ID" value="KIP62447.1"/>
    <property type="molecule type" value="Genomic_DNA"/>
</dbReference>
<dbReference type="Proteomes" id="UP000032046">
    <property type="component" value="Unassembled WGS sequence"/>
</dbReference>
<sequence>MTKEEIRTSINEDNIIATIEVEGKKLVIFYSKWFKGLYSYFNSDEEMRNYLKDNSESVFKEFIEQAKIDDEYWLNIASTDDFSYFKFKGSSCQTLLLDQLIIFRPLIERFITHAKQGTF</sequence>
<dbReference type="RefSeq" id="WP_022315753.1">
    <property type="nucleotide sequence ID" value="NZ_JXQI01000021.1"/>
</dbReference>
<proteinExistence type="predicted"/>
<accession>A0A0D0IVX8</accession>
<protein>
    <submittedName>
        <fullName evidence="1">Contig53, whole genome shotgun sequence</fullName>
    </submittedName>
</protein>
<evidence type="ECO:0000313" key="2">
    <source>
        <dbReference type="Proteomes" id="UP000032046"/>
    </source>
</evidence>
<dbReference type="AlphaFoldDB" id="A0A0D0IVX8"/>
<gene>
    <name evidence="1" type="ORF">ST44_06415</name>
</gene>
<evidence type="ECO:0000313" key="1">
    <source>
        <dbReference type="EMBL" id="KIP62447.1"/>
    </source>
</evidence>
<keyword evidence="2" id="KW-1185">Reference proteome</keyword>
<name>A0A0D0IVX8_9BACT</name>
<reference evidence="1 2" key="1">
    <citation type="submission" date="2015-01" db="EMBL/GenBank/DDBJ databases">
        <title>Comparative genomics of non-oral Prevotella species.</title>
        <authorList>
            <person name="Accetto T."/>
            <person name="Nograsek B."/>
            <person name="Avgustin G."/>
        </authorList>
    </citation>
    <scope>NUCLEOTIDE SEQUENCE [LARGE SCALE GENOMIC DNA]</scope>
    <source>
        <strain evidence="1 2">P5-119</strain>
    </source>
</reference>
<comment type="caution">
    <text evidence="1">The sequence shown here is derived from an EMBL/GenBank/DDBJ whole genome shotgun (WGS) entry which is preliminary data.</text>
</comment>
<organism evidence="1 2">
    <name type="scientific">Prevotella pectinovora</name>
    <dbReference type="NCBI Taxonomy" id="1602169"/>
    <lineage>
        <taxon>Bacteria</taxon>
        <taxon>Pseudomonadati</taxon>
        <taxon>Bacteroidota</taxon>
        <taxon>Bacteroidia</taxon>
        <taxon>Bacteroidales</taxon>
        <taxon>Prevotellaceae</taxon>
        <taxon>Prevotella</taxon>
    </lineage>
</organism>